<accession>A0A6J7HB69</accession>
<dbReference type="InterPro" id="IPR051784">
    <property type="entry name" value="Nod_factor_ABC_transporter"/>
</dbReference>
<dbReference type="PANTHER" id="PTHR43229">
    <property type="entry name" value="NODULATION PROTEIN J"/>
    <property type="match status" value="1"/>
</dbReference>
<evidence type="ECO:0000256" key="1">
    <source>
        <dbReference type="ARBA" id="ARBA00004141"/>
    </source>
</evidence>
<keyword evidence="3 5" id="KW-1133">Transmembrane helix</keyword>
<protein>
    <submittedName>
        <fullName evidence="7">Unannotated protein</fullName>
    </submittedName>
</protein>
<reference evidence="7" key="1">
    <citation type="submission" date="2020-05" db="EMBL/GenBank/DDBJ databases">
        <authorList>
            <person name="Chiriac C."/>
            <person name="Salcher M."/>
            <person name="Ghai R."/>
            <person name="Kavagutti S V."/>
        </authorList>
    </citation>
    <scope>NUCLEOTIDE SEQUENCE</scope>
</reference>
<keyword evidence="4 5" id="KW-0472">Membrane</keyword>
<evidence type="ECO:0000256" key="5">
    <source>
        <dbReference type="SAM" id="Phobius"/>
    </source>
</evidence>
<dbReference type="GO" id="GO:0043190">
    <property type="term" value="C:ATP-binding cassette (ABC) transporter complex"/>
    <property type="evidence" value="ECO:0007669"/>
    <property type="project" value="InterPro"/>
</dbReference>
<dbReference type="InterPro" id="IPR013525">
    <property type="entry name" value="ABC2_TM"/>
</dbReference>
<gene>
    <name evidence="7" type="ORF">UFOPK3674_00252</name>
</gene>
<feature type="transmembrane region" description="Helical" evidence="5">
    <location>
        <begin position="62"/>
        <end position="85"/>
    </location>
</feature>
<evidence type="ECO:0000256" key="2">
    <source>
        <dbReference type="ARBA" id="ARBA00022692"/>
    </source>
</evidence>
<proteinExistence type="predicted"/>
<feature type="transmembrane region" description="Helical" evidence="5">
    <location>
        <begin position="173"/>
        <end position="193"/>
    </location>
</feature>
<feature type="transmembrane region" description="Helical" evidence="5">
    <location>
        <begin position="229"/>
        <end position="250"/>
    </location>
</feature>
<feature type="domain" description="ABC transmembrane type-2" evidence="6">
    <location>
        <begin position="27"/>
        <end position="257"/>
    </location>
</feature>
<feature type="transmembrane region" description="Helical" evidence="5">
    <location>
        <begin position="105"/>
        <end position="133"/>
    </location>
</feature>
<evidence type="ECO:0000256" key="4">
    <source>
        <dbReference type="ARBA" id="ARBA00023136"/>
    </source>
</evidence>
<dbReference type="PANTHER" id="PTHR43229:SF3">
    <property type="entry name" value="ABC-TYPE MULTIDRUG TRANSPORT SYSTEM, PERMEASE COMPONENT"/>
    <property type="match status" value="1"/>
</dbReference>
<dbReference type="GO" id="GO:0140359">
    <property type="term" value="F:ABC-type transporter activity"/>
    <property type="evidence" value="ECO:0007669"/>
    <property type="project" value="InterPro"/>
</dbReference>
<dbReference type="EMBL" id="CAFBMX010000001">
    <property type="protein sequence ID" value="CAB4916146.1"/>
    <property type="molecule type" value="Genomic_DNA"/>
</dbReference>
<sequence length="261" mass="27908">MPGEPHLARQIALIAGRSVSRTFRQPELIIPVILFPLILLAVNAAGLSSVTQLPGFPTDRYINFAIVVCFIQGALFASITAGTELASDIQKGFLDRLALTPARRWAVLVGATFGGTSVAIVGTVIYLAIGLIFGVTISTGIPGAVLLVALSIYVALAFAGIGSWLAVRTGSPAAVQGMFPLIFVLFFLSTMNLPAEFIEKDWFRTIAQINPISFLIDGMRSLIITGWDLGELLPCIGVATAMIVLFYGLAARAMRQRVQRT</sequence>
<dbReference type="AlphaFoldDB" id="A0A6J7HB69"/>
<evidence type="ECO:0000259" key="6">
    <source>
        <dbReference type="PROSITE" id="PS51012"/>
    </source>
</evidence>
<feature type="transmembrane region" description="Helical" evidence="5">
    <location>
        <begin position="145"/>
        <end position="167"/>
    </location>
</feature>
<keyword evidence="2 5" id="KW-0812">Transmembrane</keyword>
<organism evidence="7">
    <name type="scientific">freshwater metagenome</name>
    <dbReference type="NCBI Taxonomy" id="449393"/>
    <lineage>
        <taxon>unclassified sequences</taxon>
        <taxon>metagenomes</taxon>
        <taxon>ecological metagenomes</taxon>
    </lineage>
</organism>
<evidence type="ECO:0000256" key="3">
    <source>
        <dbReference type="ARBA" id="ARBA00022989"/>
    </source>
</evidence>
<feature type="transmembrane region" description="Helical" evidence="5">
    <location>
        <begin position="28"/>
        <end position="50"/>
    </location>
</feature>
<dbReference type="Pfam" id="PF01061">
    <property type="entry name" value="ABC2_membrane"/>
    <property type="match status" value="1"/>
</dbReference>
<comment type="subcellular location">
    <subcellularLocation>
        <location evidence="1">Membrane</location>
        <topology evidence="1">Multi-pass membrane protein</topology>
    </subcellularLocation>
</comment>
<evidence type="ECO:0000313" key="7">
    <source>
        <dbReference type="EMBL" id="CAB4916146.1"/>
    </source>
</evidence>
<dbReference type="PIRSF" id="PIRSF006648">
    <property type="entry name" value="DrrB"/>
    <property type="match status" value="1"/>
</dbReference>
<name>A0A6J7HB69_9ZZZZ</name>
<dbReference type="PROSITE" id="PS51012">
    <property type="entry name" value="ABC_TM2"/>
    <property type="match status" value="1"/>
</dbReference>
<dbReference type="InterPro" id="IPR000412">
    <property type="entry name" value="ABC_2_transport"/>
</dbReference>
<dbReference type="InterPro" id="IPR047817">
    <property type="entry name" value="ABC2_TM_bact-type"/>
</dbReference>